<dbReference type="AlphaFoldDB" id="A0A6J4LHV9"/>
<sequence>MKPRALLLLLSLAFIAPAAQATPPDAAWRARETARIQAHLLGAERMMESRDVSRLSVSQREARGRALAALRRYREAGRFPHNHQRPGFTPVFVDEHGTPCAMAYLIAESGSRALVRRVAATANLARIRELAPDPELAAWLRANGMTVAEAARVQPAYDGSGGNIDVSDEFVAPYAVASGLTAVANAGLMYLNHRASTPGWHRTWGGIGLLGGATQTAMGLSAWSDSDYRPFAAFNAAFGAASMVMGVRGLLHPDREEPLVAPVATRDGVGLVASLKF</sequence>
<feature type="signal peptide" evidence="1">
    <location>
        <begin position="1"/>
        <end position="21"/>
    </location>
</feature>
<dbReference type="EMBL" id="CADCTW010000124">
    <property type="protein sequence ID" value="CAA9332211.1"/>
    <property type="molecule type" value="Genomic_DNA"/>
</dbReference>
<proteinExistence type="predicted"/>
<gene>
    <name evidence="2" type="ORF">AVDCRST_MAG68-2482</name>
</gene>
<name>A0A6J4LHV9_9BACT</name>
<organism evidence="2">
    <name type="scientific">uncultured Gemmatimonadota bacterium</name>
    <dbReference type="NCBI Taxonomy" id="203437"/>
    <lineage>
        <taxon>Bacteria</taxon>
        <taxon>Pseudomonadati</taxon>
        <taxon>Gemmatimonadota</taxon>
        <taxon>environmental samples</taxon>
    </lineage>
</organism>
<feature type="chain" id="PRO_5026744820" evidence="1">
    <location>
        <begin position="22"/>
        <end position="277"/>
    </location>
</feature>
<protein>
    <submittedName>
        <fullName evidence="2">Uncharacterized protein</fullName>
    </submittedName>
</protein>
<reference evidence="2" key="1">
    <citation type="submission" date="2020-02" db="EMBL/GenBank/DDBJ databases">
        <authorList>
            <person name="Meier V. D."/>
        </authorList>
    </citation>
    <scope>NUCLEOTIDE SEQUENCE</scope>
    <source>
        <strain evidence="2">AVDCRST_MAG68</strain>
    </source>
</reference>
<keyword evidence="1" id="KW-0732">Signal</keyword>
<accession>A0A6J4LHV9</accession>
<evidence type="ECO:0000256" key="1">
    <source>
        <dbReference type="SAM" id="SignalP"/>
    </source>
</evidence>
<evidence type="ECO:0000313" key="2">
    <source>
        <dbReference type="EMBL" id="CAA9332211.1"/>
    </source>
</evidence>